<dbReference type="InterPro" id="IPR027443">
    <property type="entry name" value="IPNS-like_sf"/>
</dbReference>
<organism evidence="4 5">
    <name type="scientific">Seminavis robusta</name>
    <dbReference type="NCBI Taxonomy" id="568900"/>
    <lineage>
        <taxon>Eukaryota</taxon>
        <taxon>Sar</taxon>
        <taxon>Stramenopiles</taxon>
        <taxon>Ochrophyta</taxon>
        <taxon>Bacillariophyta</taxon>
        <taxon>Bacillariophyceae</taxon>
        <taxon>Bacillariophycidae</taxon>
        <taxon>Naviculales</taxon>
        <taxon>Naviculaceae</taxon>
        <taxon>Seminavis</taxon>
    </lineage>
</organism>
<dbReference type="GO" id="GO:0046872">
    <property type="term" value="F:metal ion binding"/>
    <property type="evidence" value="ECO:0007669"/>
    <property type="project" value="UniProtKB-KW"/>
</dbReference>
<evidence type="ECO:0000256" key="2">
    <source>
        <dbReference type="SAM" id="MobiDB-lite"/>
    </source>
</evidence>
<dbReference type="PROSITE" id="PS51471">
    <property type="entry name" value="FE2OG_OXY"/>
    <property type="match status" value="1"/>
</dbReference>
<dbReference type="InterPro" id="IPR005123">
    <property type="entry name" value="Oxoglu/Fe-dep_dioxygenase_dom"/>
</dbReference>
<dbReference type="SUPFAM" id="SSF51197">
    <property type="entry name" value="Clavaminate synthase-like"/>
    <property type="match status" value="1"/>
</dbReference>
<dbReference type="InterPro" id="IPR044861">
    <property type="entry name" value="IPNS-like_FE2OG_OXY"/>
</dbReference>
<evidence type="ECO:0000313" key="5">
    <source>
        <dbReference type="Proteomes" id="UP001153069"/>
    </source>
</evidence>
<keyword evidence="1" id="KW-0560">Oxidoreductase</keyword>
<accession>A0A9N8DFP1</accession>
<keyword evidence="1" id="KW-0408">Iron</keyword>
<dbReference type="Pfam" id="PF03171">
    <property type="entry name" value="2OG-FeII_Oxy"/>
    <property type="match status" value="1"/>
</dbReference>
<dbReference type="EMBL" id="CAICTM010000134">
    <property type="protein sequence ID" value="CAB9502382.1"/>
    <property type="molecule type" value="Genomic_DNA"/>
</dbReference>
<feature type="region of interest" description="Disordered" evidence="2">
    <location>
        <begin position="108"/>
        <end position="150"/>
    </location>
</feature>
<protein>
    <submittedName>
        <fullName evidence="4">Oxidoreductase, 2OG-Fe(II) oxygenase family protein</fullName>
    </submittedName>
</protein>
<sequence length="415" mass="46405">MPSLLSDRCSCPGPPHVDLTEAYIAQHQASSQPPPESLRDCERSLLSNLKEHGWSHVTVRLSDLPQGSPLVVSSADDAMKDAKFQWKNPKESILRLFDDSALIPNATYRTSESGAPGESSVEPKKSWESRRCTSYNNNNQNDEQSEASPLDSVTNALHSIICTVNWLLHLPPNLLIAQRQDTPGTPTRHQYGCFCNKHQDGCNSHGPCNLDLLRVFHYDKVEPPKNQNDAIMGSSPHTDWGSFTVVWQDTVGGLQTYCRTCQAWRDVEASFDDNLLRFVIHVGDATSLAMNCGRELLGDGEHPSSPFFPSPKHRVLSPVTETRVSLVYFVYPSPGQSLESLASGVASWLETDQGKRGGAHAKTPSHGHIPYEHYYLLHDQSESNRNRLPKDVYLEICKRSMEQVFAEKWTQVQRS</sequence>
<evidence type="ECO:0000256" key="1">
    <source>
        <dbReference type="RuleBase" id="RU003682"/>
    </source>
</evidence>
<feature type="compositionally biased region" description="Polar residues" evidence="2">
    <location>
        <begin position="132"/>
        <end position="142"/>
    </location>
</feature>
<feature type="domain" description="Fe2OG dioxygenase" evidence="3">
    <location>
        <begin position="209"/>
        <end position="332"/>
    </location>
</feature>
<gene>
    <name evidence="4" type="ORF">SEMRO_135_G063660.1</name>
</gene>
<evidence type="ECO:0000313" key="4">
    <source>
        <dbReference type="EMBL" id="CAB9502382.1"/>
    </source>
</evidence>
<dbReference type="Proteomes" id="UP001153069">
    <property type="component" value="Unassembled WGS sequence"/>
</dbReference>
<keyword evidence="1" id="KW-0479">Metal-binding</keyword>
<proteinExistence type="inferred from homology"/>
<feature type="compositionally biased region" description="Basic and acidic residues" evidence="2">
    <location>
        <begin position="121"/>
        <end position="131"/>
    </location>
</feature>
<evidence type="ECO:0000259" key="3">
    <source>
        <dbReference type="PROSITE" id="PS51471"/>
    </source>
</evidence>
<dbReference type="OrthoDB" id="627829at2759"/>
<dbReference type="GO" id="GO:0016491">
    <property type="term" value="F:oxidoreductase activity"/>
    <property type="evidence" value="ECO:0007669"/>
    <property type="project" value="UniProtKB-KW"/>
</dbReference>
<dbReference type="AlphaFoldDB" id="A0A9N8DFP1"/>
<dbReference type="InterPro" id="IPR050231">
    <property type="entry name" value="Iron_ascorbate_oxido_reductase"/>
</dbReference>
<keyword evidence="5" id="KW-1185">Reference proteome</keyword>
<name>A0A9N8DFP1_9STRA</name>
<comment type="similarity">
    <text evidence="1">Belongs to the iron/ascorbate-dependent oxidoreductase family.</text>
</comment>
<dbReference type="Gene3D" id="2.60.120.330">
    <property type="entry name" value="B-lactam Antibiotic, Isopenicillin N Synthase, Chain"/>
    <property type="match status" value="1"/>
</dbReference>
<reference evidence="4" key="1">
    <citation type="submission" date="2020-06" db="EMBL/GenBank/DDBJ databases">
        <authorList>
            <consortium name="Plant Systems Biology data submission"/>
        </authorList>
    </citation>
    <scope>NUCLEOTIDE SEQUENCE</scope>
    <source>
        <strain evidence="4">D6</strain>
    </source>
</reference>
<dbReference type="PANTHER" id="PTHR47990">
    <property type="entry name" value="2-OXOGLUTARATE (2OG) AND FE(II)-DEPENDENT OXYGENASE SUPERFAMILY PROTEIN-RELATED"/>
    <property type="match status" value="1"/>
</dbReference>
<comment type="caution">
    <text evidence="4">The sequence shown here is derived from an EMBL/GenBank/DDBJ whole genome shotgun (WGS) entry which is preliminary data.</text>
</comment>